<dbReference type="InterPro" id="IPR042070">
    <property type="entry name" value="PucR_C-HTH_sf"/>
</dbReference>
<reference evidence="4" key="1">
    <citation type="submission" date="2020-10" db="EMBL/GenBank/DDBJ databases">
        <authorList>
            <person name="Gilroy R."/>
        </authorList>
    </citation>
    <scope>NUCLEOTIDE SEQUENCE</scope>
    <source>
        <strain evidence="4">CHK188-20938</strain>
    </source>
</reference>
<feature type="domain" description="PucR C-terminal helix-turn-helix" evidence="2">
    <location>
        <begin position="419"/>
        <end position="469"/>
    </location>
</feature>
<evidence type="ECO:0000313" key="4">
    <source>
        <dbReference type="EMBL" id="HIV25335.1"/>
    </source>
</evidence>
<comment type="caution">
    <text evidence="4">The sequence shown here is derived from an EMBL/GenBank/DDBJ whole genome shotgun (WGS) entry which is preliminary data.</text>
</comment>
<sequence length="486" mass="56451">MKLSMWMIANRLSSLDLELEIDENAPASLNSARRAYATNCVHVYQSGDCVVCNGEGNIIRIRNMDETQAFEIVQGVFDYYEDWLDRVVDAIRAKDYQRLVDQAWQAFHNPIVLLDANNKVLGISRRYDPSEMDPEWDYLCKYGYSSLNSVQKMRYDYGNIDFTHPGLQVYQFSSSQRMQYGGVSYCLYCNEIICGRINLLAKERPLNAGDYQLLQVIAGVLEPMLGQSYYERFLHSSNVFYNVLFSKPYDEASLDMQLRYQQWDKNDTYQLALLCLQEDSGQDTHAAMNIMLHTLSQQLPSCVTLRKKPYILLLSNREFSEDPGFLQFQQAIAANNPVQIGFSLPCRGIAGTNYLFGQARAAIRYGNLFAPSQRIYRFFDYAIEYILTSSSFADCLHACCPSVREIWEMRRDNNQEMFDTLKCYLDNERSVTKTSAVLFTHRNTILYRIKKIQELLNEDLDNPYIRDYIRLSIRILELYEKTSRAQ</sequence>
<dbReference type="InterPro" id="IPR025736">
    <property type="entry name" value="PucR_C-HTH_dom"/>
</dbReference>
<dbReference type="Pfam" id="PF17853">
    <property type="entry name" value="GGDEF_2"/>
    <property type="match status" value="1"/>
</dbReference>
<dbReference type="InterPro" id="IPR041522">
    <property type="entry name" value="CdaR_GGDEF"/>
</dbReference>
<feature type="domain" description="CdaR GGDEF-like" evidence="3">
    <location>
        <begin position="250"/>
        <end position="365"/>
    </location>
</feature>
<dbReference type="EMBL" id="DVOO01000016">
    <property type="protein sequence ID" value="HIV25335.1"/>
    <property type="molecule type" value="Genomic_DNA"/>
</dbReference>
<proteinExistence type="inferred from homology"/>
<evidence type="ECO:0000259" key="3">
    <source>
        <dbReference type="Pfam" id="PF17853"/>
    </source>
</evidence>
<name>A0A9D1P2J7_9FIRM</name>
<dbReference type="Pfam" id="PF13556">
    <property type="entry name" value="HTH_30"/>
    <property type="match status" value="1"/>
</dbReference>
<dbReference type="Gene3D" id="1.10.10.2840">
    <property type="entry name" value="PucR C-terminal helix-turn-helix domain"/>
    <property type="match status" value="1"/>
</dbReference>
<comment type="similarity">
    <text evidence="1">Belongs to the CdaR family.</text>
</comment>
<gene>
    <name evidence="4" type="ORF">IAB71_06050</name>
</gene>
<dbReference type="AlphaFoldDB" id="A0A9D1P2J7"/>
<organism evidence="4 5">
    <name type="scientific">Candidatus Scatomonas pullistercoris</name>
    <dbReference type="NCBI Taxonomy" id="2840920"/>
    <lineage>
        <taxon>Bacteria</taxon>
        <taxon>Bacillati</taxon>
        <taxon>Bacillota</taxon>
        <taxon>Clostridia</taxon>
        <taxon>Lachnospirales</taxon>
        <taxon>Lachnospiraceae</taxon>
        <taxon>Lachnospiraceae incertae sedis</taxon>
        <taxon>Candidatus Scatomonas</taxon>
    </lineage>
</organism>
<reference evidence="4" key="2">
    <citation type="journal article" date="2021" name="PeerJ">
        <title>Extensive microbial diversity within the chicken gut microbiome revealed by metagenomics and culture.</title>
        <authorList>
            <person name="Gilroy R."/>
            <person name="Ravi A."/>
            <person name="Getino M."/>
            <person name="Pursley I."/>
            <person name="Horton D.L."/>
            <person name="Alikhan N.F."/>
            <person name="Baker D."/>
            <person name="Gharbi K."/>
            <person name="Hall N."/>
            <person name="Watson M."/>
            <person name="Adriaenssens E.M."/>
            <person name="Foster-Nyarko E."/>
            <person name="Jarju S."/>
            <person name="Secka A."/>
            <person name="Antonio M."/>
            <person name="Oren A."/>
            <person name="Chaudhuri R.R."/>
            <person name="La Ragione R."/>
            <person name="Hildebrand F."/>
            <person name="Pallen M.J."/>
        </authorList>
    </citation>
    <scope>NUCLEOTIDE SEQUENCE</scope>
    <source>
        <strain evidence="4">CHK188-20938</strain>
    </source>
</reference>
<evidence type="ECO:0000256" key="1">
    <source>
        <dbReference type="ARBA" id="ARBA00006754"/>
    </source>
</evidence>
<evidence type="ECO:0000313" key="5">
    <source>
        <dbReference type="Proteomes" id="UP000824169"/>
    </source>
</evidence>
<dbReference type="InterPro" id="IPR051448">
    <property type="entry name" value="CdaR-like_regulators"/>
</dbReference>
<evidence type="ECO:0000259" key="2">
    <source>
        <dbReference type="Pfam" id="PF13556"/>
    </source>
</evidence>
<dbReference type="PANTHER" id="PTHR33744:SF1">
    <property type="entry name" value="DNA-BINDING TRANSCRIPTIONAL ACTIVATOR ADER"/>
    <property type="match status" value="1"/>
</dbReference>
<accession>A0A9D1P2J7</accession>
<dbReference type="Proteomes" id="UP000824169">
    <property type="component" value="Unassembled WGS sequence"/>
</dbReference>
<dbReference type="PANTHER" id="PTHR33744">
    <property type="entry name" value="CARBOHYDRATE DIACID REGULATOR"/>
    <property type="match status" value="1"/>
</dbReference>
<protein>
    <submittedName>
        <fullName evidence="4">Helix-turn-helix domain-containing protein</fullName>
    </submittedName>
</protein>